<dbReference type="HOGENOM" id="CLU_012494_6_4_11"/>
<reference evidence="4" key="1">
    <citation type="journal article" date="2006" name="Proc. Natl. Acad. Sci. U.S.A.">
        <title>The complete genome of Rhodococcus sp. RHA1 provides insights into a catabolic powerhouse.</title>
        <authorList>
            <person name="McLeod M.P."/>
            <person name="Warren R.L."/>
            <person name="Hsiao W.W.L."/>
            <person name="Araki N."/>
            <person name="Myhre M."/>
            <person name="Fernandes C."/>
            <person name="Miyazawa D."/>
            <person name="Wong W."/>
            <person name="Lillquist A.L."/>
            <person name="Wang D."/>
            <person name="Dosanjh M."/>
            <person name="Hara H."/>
            <person name="Petrescu A."/>
            <person name="Morin R.D."/>
            <person name="Yang G."/>
            <person name="Stott J.M."/>
            <person name="Schein J.E."/>
            <person name="Shin H."/>
            <person name="Smailus D."/>
            <person name="Siddiqui A.S."/>
            <person name="Marra M.A."/>
            <person name="Jones S.J.M."/>
            <person name="Holt R."/>
            <person name="Brinkman F.S.L."/>
            <person name="Miyauchi K."/>
            <person name="Fukuda M."/>
            <person name="Davies J.E."/>
            <person name="Mohn W.W."/>
            <person name="Eltis L.D."/>
        </authorList>
    </citation>
    <scope>NUCLEOTIDE SEQUENCE [LARGE SCALE GENOMIC DNA]</scope>
    <source>
        <plasmid evidence="4">pRHL1</plasmid>
    </source>
</reference>
<dbReference type="AlphaFoldDB" id="Q0RXD2"/>
<dbReference type="Pfam" id="PF07859">
    <property type="entry name" value="Abhydrolase_3"/>
    <property type="match status" value="1"/>
</dbReference>
<sequence length="313" mass="33745">MALSAAARQIVDAAAARFPGSMTATPVQQLRDMLAASAIPSSTGIHGRFDVMVPSAAGGIPVRIYRPTPAPDLPVVVWLHSGGFVVGSLDQNDEYLRQLSNAARVVVVSVDYRLAPENRYPAALEDARTVWDWMKAAPDELAADVGTAVLAGESAGGNLTFALSQQLKDHGAPMPDAQISFYGTAETRVSNPECSTSMLSPQDCEWFWDQYVPRRAGRADPYVSPARARDVTSLPPTLVATAEVDPTRDATEDYARRLAAAGVSVDLQRYEGMMHGFATMTGALQPAAALFERTVQFIDRSLYARETGDSRRK</sequence>
<dbReference type="InterPro" id="IPR013094">
    <property type="entry name" value="AB_hydrolase_3"/>
</dbReference>
<keyword evidence="3" id="KW-0614">Plasmid</keyword>
<evidence type="ECO:0000256" key="1">
    <source>
        <dbReference type="ARBA" id="ARBA00022801"/>
    </source>
</evidence>
<dbReference type="SUPFAM" id="SSF53474">
    <property type="entry name" value="alpha/beta-Hydrolases"/>
    <property type="match status" value="1"/>
</dbReference>
<evidence type="ECO:0000259" key="2">
    <source>
        <dbReference type="Pfam" id="PF07859"/>
    </source>
</evidence>
<dbReference type="PATRIC" id="fig|101510.16.peg.8295"/>
<gene>
    <name evidence="3" type="ordered locus">RHA1_ro09010</name>
</gene>
<dbReference type="PANTHER" id="PTHR48081">
    <property type="entry name" value="AB HYDROLASE SUPERFAMILY PROTEIN C4A8.06C"/>
    <property type="match status" value="1"/>
</dbReference>
<dbReference type="InterPro" id="IPR029058">
    <property type="entry name" value="AB_hydrolase_fold"/>
</dbReference>
<feature type="domain" description="Alpha/beta hydrolase fold-3" evidence="2">
    <location>
        <begin position="76"/>
        <end position="278"/>
    </location>
</feature>
<accession>Q0RXD2</accession>
<dbReference type="Proteomes" id="UP000008710">
    <property type="component" value="Plasmid pRHL1"/>
</dbReference>
<dbReference type="PANTHER" id="PTHR48081:SF8">
    <property type="entry name" value="ALPHA_BETA HYDROLASE FOLD-3 DOMAIN-CONTAINING PROTEIN-RELATED"/>
    <property type="match status" value="1"/>
</dbReference>
<dbReference type="GO" id="GO:0016787">
    <property type="term" value="F:hydrolase activity"/>
    <property type="evidence" value="ECO:0007669"/>
    <property type="project" value="UniProtKB-KW"/>
</dbReference>
<evidence type="ECO:0000313" key="3">
    <source>
        <dbReference type="EMBL" id="ABH00054.1"/>
    </source>
</evidence>
<geneLocation type="plasmid" evidence="3 4">
    <name>pRHL1</name>
</geneLocation>
<dbReference type="EMBL" id="CP000432">
    <property type="protein sequence ID" value="ABH00054.1"/>
    <property type="molecule type" value="Genomic_DNA"/>
</dbReference>
<dbReference type="InterPro" id="IPR050300">
    <property type="entry name" value="GDXG_lipolytic_enzyme"/>
</dbReference>
<dbReference type="KEGG" id="rha:RHA1_ro09010"/>
<organism evidence="3 4">
    <name type="scientific">Rhodococcus jostii (strain RHA1)</name>
    <dbReference type="NCBI Taxonomy" id="101510"/>
    <lineage>
        <taxon>Bacteria</taxon>
        <taxon>Bacillati</taxon>
        <taxon>Actinomycetota</taxon>
        <taxon>Actinomycetes</taxon>
        <taxon>Mycobacteriales</taxon>
        <taxon>Nocardiaceae</taxon>
        <taxon>Rhodococcus</taxon>
    </lineage>
</organism>
<evidence type="ECO:0000313" key="4">
    <source>
        <dbReference type="Proteomes" id="UP000008710"/>
    </source>
</evidence>
<dbReference type="Gene3D" id="3.40.50.1820">
    <property type="entry name" value="alpha/beta hydrolase"/>
    <property type="match status" value="1"/>
</dbReference>
<proteinExistence type="predicted"/>
<keyword evidence="1 3" id="KW-0378">Hydrolase</keyword>
<name>Q0RXD2_RHOJR</name>
<protein>
    <submittedName>
        <fullName evidence="3">Probable lipase/esterase</fullName>
        <ecNumber evidence="3">3.1.1.-</ecNumber>
    </submittedName>
</protein>
<dbReference type="EC" id="3.1.1.-" evidence="3"/>